<evidence type="ECO:0000256" key="3">
    <source>
        <dbReference type="ARBA" id="ARBA00022691"/>
    </source>
</evidence>
<dbReference type="CDD" id="cd02440">
    <property type="entry name" value="AdoMet_MTases"/>
    <property type="match status" value="1"/>
</dbReference>
<keyword evidence="2" id="KW-0808">Transferase</keyword>
<dbReference type="Gene3D" id="3.40.50.150">
    <property type="entry name" value="Vaccinia Virus protein VP39"/>
    <property type="match status" value="1"/>
</dbReference>
<gene>
    <name evidence="6" type="ORF">PV399_36750</name>
    <name evidence="7" type="ORF">PV666_30325</name>
</gene>
<protein>
    <submittedName>
        <fullName evidence="6">Class I SAM-dependent methyltransferase</fullName>
    </submittedName>
</protein>
<keyword evidence="3" id="KW-0949">S-adenosyl-L-methionine</keyword>
<dbReference type="GeneID" id="69809338"/>
<dbReference type="PANTHER" id="PTHR43464">
    <property type="entry name" value="METHYLTRANSFERASE"/>
    <property type="match status" value="1"/>
</dbReference>
<keyword evidence="1 6" id="KW-0489">Methyltransferase</keyword>
<organism evidence="6 9">
    <name type="scientific">Streptomyces acidiscabies</name>
    <dbReference type="NCBI Taxonomy" id="42234"/>
    <lineage>
        <taxon>Bacteria</taxon>
        <taxon>Bacillati</taxon>
        <taxon>Actinomycetota</taxon>
        <taxon>Actinomycetes</taxon>
        <taxon>Kitasatosporales</taxon>
        <taxon>Streptomycetaceae</taxon>
        <taxon>Streptomyces</taxon>
    </lineage>
</organism>
<dbReference type="Proteomes" id="UP001282288">
    <property type="component" value="Unassembled WGS sequence"/>
</dbReference>
<evidence type="ECO:0000256" key="4">
    <source>
        <dbReference type="SAM" id="MobiDB-lite"/>
    </source>
</evidence>
<name>A0AAP6BIA2_9ACTN</name>
<reference evidence="6 8" key="1">
    <citation type="journal article" date="2023" name="Microb. Genom.">
        <title>Mesoterricola silvestris gen. nov., sp. nov., Mesoterricola sediminis sp. nov., Geothrix oryzae sp. nov., Geothrix edaphica sp. nov., Geothrix rubra sp. nov., and Geothrix limicola sp. nov., six novel members of Acidobacteriota isolated from soils.</title>
        <authorList>
            <person name="Weisberg A.J."/>
            <person name="Pearce E."/>
            <person name="Kramer C.G."/>
            <person name="Chang J.H."/>
            <person name="Clarke C.R."/>
        </authorList>
    </citation>
    <scope>NUCLEOTIDE SEQUENCE</scope>
    <source>
        <strain evidence="7 8">NB05-1H</strain>
        <strain evidence="6">NRRL_B-16521</strain>
    </source>
</reference>
<evidence type="ECO:0000313" key="6">
    <source>
        <dbReference type="EMBL" id="MDX2965232.1"/>
    </source>
</evidence>
<proteinExistence type="predicted"/>
<feature type="region of interest" description="Disordered" evidence="4">
    <location>
        <begin position="1"/>
        <end position="24"/>
    </location>
</feature>
<dbReference type="Pfam" id="PF13649">
    <property type="entry name" value="Methyltransf_25"/>
    <property type="match status" value="1"/>
</dbReference>
<dbReference type="GO" id="GO:0032259">
    <property type="term" value="P:methylation"/>
    <property type="evidence" value="ECO:0007669"/>
    <property type="project" value="UniProtKB-KW"/>
</dbReference>
<evidence type="ECO:0000313" key="9">
    <source>
        <dbReference type="Proteomes" id="UP001282288"/>
    </source>
</evidence>
<accession>A0AAP6BIA2</accession>
<dbReference type="InterPro" id="IPR029063">
    <property type="entry name" value="SAM-dependent_MTases_sf"/>
</dbReference>
<feature type="domain" description="Methyltransferase" evidence="5">
    <location>
        <begin position="106"/>
        <end position="208"/>
    </location>
</feature>
<dbReference type="AlphaFoldDB" id="A0AAP6BIA2"/>
<feature type="compositionally biased region" description="Pro residues" evidence="4">
    <location>
        <begin position="1"/>
        <end position="12"/>
    </location>
</feature>
<evidence type="ECO:0000256" key="1">
    <source>
        <dbReference type="ARBA" id="ARBA00022603"/>
    </source>
</evidence>
<dbReference type="EMBL" id="JARAWP010000019">
    <property type="protein sequence ID" value="MDX3022152.1"/>
    <property type="molecule type" value="Genomic_DNA"/>
</dbReference>
<evidence type="ECO:0000313" key="7">
    <source>
        <dbReference type="EMBL" id="MDX3022152.1"/>
    </source>
</evidence>
<dbReference type="SUPFAM" id="SSF53335">
    <property type="entry name" value="S-adenosyl-L-methionine-dependent methyltransferases"/>
    <property type="match status" value="1"/>
</dbReference>
<dbReference type="Proteomes" id="UP001272987">
    <property type="component" value="Unassembled WGS sequence"/>
</dbReference>
<sequence>MPPTPPEQPVPREPAAGKPPAIHVIDSPRVDAYRQKVEDTYADPPWKWERALGPDNLLFQFGLFDTDEVAAGPARGSVGPSEVRHFEEQLEIAGLAGPQRPAVHRILDLGCGWGFLSRYLARRFPEAAHIDAVNISGRQLEYCADKLAAEPELDGRVRLFQCDGQDVDLLPAPEIPYDLVVVRGVYTHFLDDVFEASVSAVAKRVRPGALVIISDTLYKTDLTAYRPAIPDRVDRLACGNRKSPAYFVGVLEQHGLVLTDMRIMPSNAEIVHWFQKVRLNIEHHFPDGITGPIEELREMAVSFSVALTADKASVYSVITRRTA</sequence>
<dbReference type="RefSeq" id="WP_010360035.1">
    <property type="nucleotide sequence ID" value="NZ_BCMK01000008.1"/>
</dbReference>
<dbReference type="EMBL" id="JARAWC010000039">
    <property type="protein sequence ID" value="MDX2965232.1"/>
    <property type="molecule type" value="Genomic_DNA"/>
</dbReference>
<dbReference type="InterPro" id="IPR041698">
    <property type="entry name" value="Methyltransf_25"/>
</dbReference>
<dbReference type="PANTHER" id="PTHR43464:SF19">
    <property type="entry name" value="UBIQUINONE BIOSYNTHESIS O-METHYLTRANSFERASE, MITOCHONDRIAL"/>
    <property type="match status" value="1"/>
</dbReference>
<comment type="caution">
    <text evidence="6">The sequence shown here is derived from an EMBL/GenBank/DDBJ whole genome shotgun (WGS) entry which is preliminary data.</text>
</comment>
<keyword evidence="8" id="KW-1185">Reference proteome</keyword>
<evidence type="ECO:0000259" key="5">
    <source>
        <dbReference type="Pfam" id="PF13649"/>
    </source>
</evidence>
<evidence type="ECO:0000313" key="8">
    <source>
        <dbReference type="Proteomes" id="UP001272987"/>
    </source>
</evidence>
<dbReference type="GO" id="GO:0008168">
    <property type="term" value="F:methyltransferase activity"/>
    <property type="evidence" value="ECO:0007669"/>
    <property type="project" value="UniProtKB-KW"/>
</dbReference>
<evidence type="ECO:0000256" key="2">
    <source>
        <dbReference type="ARBA" id="ARBA00022679"/>
    </source>
</evidence>